<protein>
    <submittedName>
        <fullName evidence="1">Uncharacterized protein</fullName>
    </submittedName>
</protein>
<reference evidence="1" key="1">
    <citation type="submission" date="2022-01" db="EMBL/GenBank/DDBJ databases">
        <authorList>
            <person name="King R."/>
        </authorList>
    </citation>
    <scope>NUCLEOTIDE SEQUENCE</scope>
</reference>
<evidence type="ECO:0000313" key="2">
    <source>
        <dbReference type="Proteomes" id="UP001152798"/>
    </source>
</evidence>
<proteinExistence type="predicted"/>
<evidence type="ECO:0000313" key="1">
    <source>
        <dbReference type="EMBL" id="CAH1400143.1"/>
    </source>
</evidence>
<dbReference type="AlphaFoldDB" id="A0A9P0HDU0"/>
<gene>
    <name evidence="1" type="ORF">NEZAVI_LOCUS9443</name>
</gene>
<dbReference type="EMBL" id="OV725080">
    <property type="protein sequence ID" value="CAH1400143.1"/>
    <property type="molecule type" value="Genomic_DNA"/>
</dbReference>
<name>A0A9P0HDU0_NEZVI</name>
<keyword evidence="2" id="KW-1185">Reference proteome</keyword>
<organism evidence="1 2">
    <name type="scientific">Nezara viridula</name>
    <name type="common">Southern green stink bug</name>
    <name type="synonym">Cimex viridulus</name>
    <dbReference type="NCBI Taxonomy" id="85310"/>
    <lineage>
        <taxon>Eukaryota</taxon>
        <taxon>Metazoa</taxon>
        <taxon>Ecdysozoa</taxon>
        <taxon>Arthropoda</taxon>
        <taxon>Hexapoda</taxon>
        <taxon>Insecta</taxon>
        <taxon>Pterygota</taxon>
        <taxon>Neoptera</taxon>
        <taxon>Paraneoptera</taxon>
        <taxon>Hemiptera</taxon>
        <taxon>Heteroptera</taxon>
        <taxon>Panheteroptera</taxon>
        <taxon>Pentatomomorpha</taxon>
        <taxon>Pentatomoidea</taxon>
        <taxon>Pentatomidae</taxon>
        <taxon>Pentatominae</taxon>
        <taxon>Nezara</taxon>
    </lineage>
</organism>
<dbReference type="Proteomes" id="UP001152798">
    <property type="component" value="Chromosome 4"/>
</dbReference>
<sequence length="74" mass="8347">MGEYIKYQLCKKFWGYYKKGGRKGERERERARAGGRATCGNVPVPTVVAHLAVRTSCALLRCMSPIDCRGNEHD</sequence>
<accession>A0A9P0HDU0</accession>